<feature type="region of interest" description="Disordered" evidence="2">
    <location>
        <begin position="80"/>
        <end position="178"/>
    </location>
</feature>
<organism evidence="3 4">
    <name type="scientific">Decorospora gaudefroyi</name>
    <dbReference type="NCBI Taxonomy" id="184978"/>
    <lineage>
        <taxon>Eukaryota</taxon>
        <taxon>Fungi</taxon>
        <taxon>Dikarya</taxon>
        <taxon>Ascomycota</taxon>
        <taxon>Pezizomycotina</taxon>
        <taxon>Dothideomycetes</taxon>
        <taxon>Pleosporomycetidae</taxon>
        <taxon>Pleosporales</taxon>
        <taxon>Pleosporineae</taxon>
        <taxon>Pleosporaceae</taxon>
        <taxon>Decorospora</taxon>
    </lineage>
</organism>
<dbReference type="OrthoDB" id="9977870at2759"/>
<proteinExistence type="predicted"/>
<evidence type="ECO:0000256" key="1">
    <source>
        <dbReference type="SAM" id="Coils"/>
    </source>
</evidence>
<evidence type="ECO:0000313" key="4">
    <source>
        <dbReference type="Proteomes" id="UP000800040"/>
    </source>
</evidence>
<dbReference type="EMBL" id="ML975249">
    <property type="protein sequence ID" value="KAF1838810.1"/>
    <property type="molecule type" value="Genomic_DNA"/>
</dbReference>
<gene>
    <name evidence="3" type="ORF">BDW02DRAFT_338103</name>
</gene>
<keyword evidence="1" id="KW-0175">Coiled coil</keyword>
<evidence type="ECO:0000313" key="3">
    <source>
        <dbReference type="EMBL" id="KAF1838810.1"/>
    </source>
</evidence>
<feature type="compositionally biased region" description="Basic and acidic residues" evidence="2">
    <location>
        <begin position="108"/>
        <end position="120"/>
    </location>
</feature>
<dbReference type="AlphaFoldDB" id="A0A6A5KRN7"/>
<accession>A0A6A5KRN7</accession>
<dbReference type="Proteomes" id="UP000800040">
    <property type="component" value="Unassembled WGS sequence"/>
</dbReference>
<sequence>MHARSGAMPDRIWDRTVALSTAPIFDDAVYLSEALGLPINQNEDDLDAELALLARESGIHDPYRFVSPPQSISRAISTMTLDSDQRSSRSIHSQETQSTSFTSAPSRTSRDHLHSSERPSAKRVPPKLARSPQSAESYAQAIERPGSGVRSRQSSTPSITPSVLSSSSSQQAQPRRKRGSAIFSMFRRDSSACTSTSHHGHQTKPRGARLACGHLLSAYDVRTHIQEALQMGPQSVPKCCGTALPRSVLETVLTKEETDLVLENVVQLADASLFPDSGYSEAELSSDDSRQSSKSNALPDKAPRLPARRTRHEAINIGSALAHEAFKSFKVQQKEQFERVSAFECHQRKALSAHHKCTMQQLKAQYENDKIERMKQHTDHLERLEERQLLAEHDLLKAQAQETQNVATALKYMEAYCSGTKANHQEHVHAVSEEDLKKLDRQRSTQKGLPRKHASAINVLRARQELDTARKLETQEMELEQLDAEYEKEKATTEVKYKKEVEKLETVIEARRKRLLQRWDLRFEMWRRDWEEQHSMTLNVKLEHEEWPPRKADHAITVPESSSLAQYVKAAL</sequence>
<feature type="region of interest" description="Disordered" evidence="2">
    <location>
        <begin position="279"/>
        <end position="309"/>
    </location>
</feature>
<feature type="coiled-coil region" evidence="1">
    <location>
        <begin position="367"/>
        <end position="401"/>
    </location>
</feature>
<keyword evidence="4" id="KW-1185">Reference proteome</keyword>
<feature type="compositionally biased region" description="Polar residues" evidence="2">
    <location>
        <begin position="80"/>
        <end position="107"/>
    </location>
</feature>
<protein>
    <submittedName>
        <fullName evidence="3">Uncharacterized protein</fullName>
    </submittedName>
</protein>
<evidence type="ECO:0000256" key="2">
    <source>
        <dbReference type="SAM" id="MobiDB-lite"/>
    </source>
</evidence>
<feature type="compositionally biased region" description="Low complexity" evidence="2">
    <location>
        <begin position="154"/>
        <end position="169"/>
    </location>
</feature>
<name>A0A6A5KRN7_9PLEO</name>
<reference evidence="3" key="1">
    <citation type="submission" date="2020-01" db="EMBL/GenBank/DDBJ databases">
        <authorList>
            <consortium name="DOE Joint Genome Institute"/>
            <person name="Haridas S."/>
            <person name="Albert R."/>
            <person name="Binder M."/>
            <person name="Bloem J."/>
            <person name="Labutti K."/>
            <person name="Salamov A."/>
            <person name="Andreopoulos B."/>
            <person name="Baker S.E."/>
            <person name="Barry K."/>
            <person name="Bills G."/>
            <person name="Bluhm B.H."/>
            <person name="Cannon C."/>
            <person name="Castanera R."/>
            <person name="Culley D.E."/>
            <person name="Daum C."/>
            <person name="Ezra D."/>
            <person name="Gonzalez J.B."/>
            <person name="Henrissat B."/>
            <person name="Kuo A."/>
            <person name="Liang C."/>
            <person name="Lipzen A."/>
            <person name="Lutzoni F."/>
            <person name="Magnuson J."/>
            <person name="Mondo S."/>
            <person name="Nolan M."/>
            <person name="Ohm R."/>
            <person name="Pangilinan J."/>
            <person name="Park H.-J."/>
            <person name="Ramirez L."/>
            <person name="Alfaro M."/>
            <person name="Sun H."/>
            <person name="Tritt A."/>
            <person name="Yoshinaga Y."/>
            <person name="Zwiers L.-H."/>
            <person name="Turgeon B.G."/>
            <person name="Goodwin S.B."/>
            <person name="Spatafora J.W."/>
            <person name="Crous P.W."/>
            <person name="Grigoriev I.V."/>
        </authorList>
    </citation>
    <scope>NUCLEOTIDE SEQUENCE</scope>
    <source>
        <strain evidence="3">P77</strain>
    </source>
</reference>
<feature type="coiled-coil region" evidence="1">
    <location>
        <begin position="462"/>
        <end position="492"/>
    </location>
</feature>